<feature type="region of interest" description="Disordered" evidence="2">
    <location>
        <begin position="1"/>
        <end position="35"/>
    </location>
</feature>
<accession>A0AAU7E7W1</accession>
<proteinExistence type="predicted"/>
<feature type="region of interest" description="Disordered" evidence="2">
    <location>
        <begin position="196"/>
        <end position="216"/>
    </location>
</feature>
<name>A0AAU7E7W1_9BACT</name>
<feature type="coiled-coil region" evidence="1">
    <location>
        <begin position="246"/>
        <end position="273"/>
    </location>
</feature>
<sequence>MDDLKINPSNTTFESLQNTTKQKELSELKREEQDKVKVNDISSTKNSGFKVVFENKEGELLSLNLSEENFKNLQSHFASYTHIIARDDKSYRLNGEANEFIANWFEKVSNELFDPNSLSHNKQSTQKLNFKQKAPLESMRDLSVKNQNKLDQNANLEEKLNFSLEKDINFDGKVDEFDTKEPSLGEILSDLNKALNSTNSTQNTTTQEIKPKDKKDEKDLLELAKEKGLSALSADEQAKLKASNPAEFEKLQNKDLKNLKDNLSKDLKKQIQNGETILIDKKI</sequence>
<evidence type="ECO:0000256" key="1">
    <source>
        <dbReference type="SAM" id="Coils"/>
    </source>
</evidence>
<keyword evidence="1" id="KW-0175">Coiled coil</keyword>
<organism evidence="3">
    <name type="scientific">Campylobacter sp. CCS1377</name>
    <dbReference type="NCBI Taxonomy" id="3158229"/>
    <lineage>
        <taxon>Bacteria</taxon>
        <taxon>Pseudomonadati</taxon>
        <taxon>Campylobacterota</taxon>
        <taxon>Epsilonproteobacteria</taxon>
        <taxon>Campylobacterales</taxon>
        <taxon>Campylobacteraceae</taxon>
        <taxon>Campylobacter</taxon>
    </lineage>
</organism>
<evidence type="ECO:0000256" key="2">
    <source>
        <dbReference type="SAM" id="MobiDB-lite"/>
    </source>
</evidence>
<gene>
    <name evidence="3" type="ORF">AAH949_00105</name>
</gene>
<feature type="compositionally biased region" description="Low complexity" evidence="2">
    <location>
        <begin position="196"/>
        <end position="207"/>
    </location>
</feature>
<dbReference type="EMBL" id="CP155620">
    <property type="protein sequence ID" value="XBJ29287.1"/>
    <property type="molecule type" value="Genomic_DNA"/>
</dbReference>
<feature type="compositionally biased region" description="Polar residues" evidence="2">
    <location>
        <begin position="7"/>
        <end position="20"/>
    </location>
</feature>
<evidence type="ECO:0000313" key="3">
    <source>
        <dbReference type="EMBL" id="XBJ29287.1"/>
    </source>
</evidence>
<dbReference type="AlphaFoldDB" id="A0AAU7E7W1"/>
<feature type="coiled-coil region" evidence="1">
    <location>
        <begin position="139"/>
        <end position="166"/>
    </location>
</feature>
<feature type="compositionally biased region" description="Basic and acidic residues" evidence="2">
    <location>
        <begin position="21"/>
        <end position="35"/>
    </location>
</feature>
<dbReference type="RefSeq" id="WP_348518618.1">
    <property type="nucleotide sequence ID" value="NZ_CP155620.1"/>
</dbReference>
<reference evidence="3" key="1">
    <citation type="submission" date="2024-05" db="EMBL/GenBank/DDBJ databases">
        <title>Campylobacter coli isolated from environmental waters in Slovenia.</title>
        <authorList>
            <person name="Zautner A.E."/>
            <person name="Bunk B."/>
            <person name="Riedel T."/>
            <person name="Sproeer C."/>
        </authorList>
    </citation>
    <scope>NUCLEOTIDE SEQUENCE</scope>
    <source>
        <strain evidence="3">CCS1377</strain>
    </source>
</reference>
<protein>
    <submittedName>
        <fullName evidence="3">Uncharacterized protein</fullName>
    </submittedName>
</protein>